<dbReference type="InterPro" id="IPR036271">
    <property type="entry name" value="Tet_transcr_reg_TetR-rel_C_sf"/>
</dbReference>
<dbReference type="PRINTS" id="PR00455">
    <property type="entry name" value="HTHTETR"/>
</dbReference>
<dbReference type="InterPro" id="IPR050109">
    <property type="entry name" value="HTH-type_TetR-like_transc_reg"/>
</dbReference>
<dbReference type="AlphaFoldDB" id="A0A9D1H275"/>
<comment type="caution">
    <text evidence="4">The sequence shown here is derived from an EMBL/GenBank/DDBJ whole genome shotgun (WGS) entry which is preliminary data.</text>
</comment>
<dbReference type="InterPro" id="IPR009057">
    <property type="entry name" value="Homeodomain-like_sf"/>
</dbReference>
<dbReference type="PANTHER" id="PTHR30055">
    <property type="entry name" value="HTH-TYPE TRANSCRIPTIONAL REGULATOR RUTR"/>
    <property type="match status" value="1"/>
</dbReference>
<dbReference type="Gene3D" id="1.10.357.10">
    <property type="entry name" value="Tetracycline Repressor, domain 2"/>
    <property type="match status" value="1"/>
</dbReference>
<dbReference type="Proteomes" id="UP000886842">
    <property type="component" value="Unassembled WGS sequence"/>
</dbReference>
<dbReference type="EMBL" id="DVLP01000456">
    <property type="protein sequence ID" value="HIT77075.1"/>
    <property type="molecule type" value="Genomic_DNA"/>
</dbReference>
<name>A0A9D1H275_9ACTN</name>
<dbReference type="GO" id="GO:0003700">
    <property type="term" value="F:DNA-binding transcription factor activity"/>
    <property type="evidence" value="ECO:0007669"/>
    <property type="project" value="TreeGrafter"/>
</dbReference>
<organism evidence="4 5">
    <name type="scientific">Candidatus Avipropionibacterium avicola</name>
    <dbReference type="NCBI Taxonomy" id="2840701"/>
    <lineage>
        <taxon>Bacteria</taxon>
        <taxon>Bacillati</taxon>
        <taxon>Actinomycetota</taxon>
        <taxon>Actinomycetes</taxon>
        <taxon>Propionibacteriales</taxon>
        <taxon>Propionibacteriaceae</taxon>
        <taxon>Propionibacteriaceae incertae sedis</taxon>
        <taxon>Candidatus Avipropionibacterium</taxon>
    </lineage>
</organism>
<proteinExistence type="predicted"/>
<sequence>MAEKRRGRPRDEAARDRIMQAATAMFLADGYATTTVGGIAAEAGVAVQTVYSAYSSKVGVLSAVHDVAIAGDETTPLLDRDWATGLVELGSISEAWGEAVRHVGRATALVAPIYAVIESASADPDVAQLLATLRDQRREFSAVLAERLLSRPGVGAGVGPRRVADLLYATLSVASYIPLVVECGWSQDQWQDWVQGVGEREFAPQ</sequence>
<evidence type="ECO:0000256" key="2">
    <source>
        <dbReference type="PROSITE-ProRule" id="PRU00335"/>
    </source>
</evidence>
<evidence type="ECO:0000259" key="3">
    <source>
        <dbReference type="PROSITE" id="PS50977"/>
    </source>
</evidence>
<evidence type="ECO:0000313" key="4">
    <source>
        <dbReference type="EMBL" id="HIT77075.1"/>
    </source>
</evidence>
<feature type="DNA-binding region" description="H-T-H motif" evidence="2">
    <location>
        <begin position="35"/>
        <end position="54"/>
    </location>
</feature>
<dbReference type="Pfam" id="PF00440">
    <property type="entry name" value="TetR_N"/>
    <property type="match status" value="1"/>
</dbReference>
<evidence type="ECO:0000256" key="1">
    <source>
        <dbReference type="ARBA" id="ARBA00023125"/>
    </source>
</evidence>
<protein>
    <submittedName>
        <fullName evidence="4">TetR/AcrR family transcriptional regulator</fullName>
    </submittedName>
</protein>
<dbReference type="SUPFAM" id="SSF46689">
    <property type="entry name" value="Homeodomain-like"/>
    <property type="match status" value="1"/>
</dbReference>
<keyword evidence="1 2" id="KW-0238">DNA-binding</keyword>
<dbReference type="InterPro" id="IPR001647">
    <property type="entry name" value="HTH_TetR"/>
</dbReference>
<dbReference type="PROSITE" id="PS50977">
    <property type="entry name" value="HTH_TETR_2"/>
    <property type="match status" value="1"/>
</dbReference>
<dbReference type="GO" id="GO:0000976">
    <property type="term" value="F:transcription cis-regulatory region binding"/>
    <property type="evidence" value="ECO:0007669"/>
    <property type="project" value="TreeGrafter"/>
</dbReference>
<dbReference type="PANTHER" id="PTHR30055:SF148">
    <property type="entry name" value="TETR-FAMILY TRANSCRIPTIONAL REGULATOR"/>
    <property type="match status" value="1"/>
</dbReference>
<feature type="domain" description="HTH tetR-type" evidence="3">
    <location>
        <begin position="12"/>
        <end position="72"/>
    </location>
</feature>
<dbReference type="SUPFAM" id="SSF48498">
    <property type="entry name" value="Tetracyclin repressor-like, C-terminal domain"/>
    <property type="match status" value="1"/>
</dbReference>
<reference evidence="4" key="1">
    <citation type="submission" date="2020-10" db="EMBL/GenBank/DDBJ databases">
        <authorList>
            <person name="Gilroy R."/>
        </authorList>
    </citation>
    <scope>NUCLEOTIDE SEQUENCE</scope>
    <source>
        <strain evidence="4">ChiGjej1B1-24693</strain>
    </source>
</reference>
<accession>A0A9D1H275</accession>
<reference evidence="4" key="2">
    <citation type="journal article" date="2021" name="PeerJ">
        <title>Extensive microbial diversity within the chicken gut microbiome revealed by metagenomics and culture.</title>
        <authorList>
            <person name="Gilroy R."/>
            <person name="Ravi A."/>
            <person name="Getino M."/>
            <person name="Pursley I."/>
            <person name="Horton D.L."/>
            <person name="Alikhan N.F."/>
            <person name="Baker D."/>
            <person name="Gharbi K."/>
            <person name="Hall N."/>
            <person name="Watson M."/>
            <person name="Adriaenssens E.M."/>
            <person name="Foster-Nyarko E."/>
            <person name="Jarju S."/>
            <person name="Secka A."/>
            <person name="Antonio M."/>
            <person name="Oren A."/>
            <person name="Chaudhuri R.R."/>
            <person name="La Ragione R."/>
            <person name="Hildebrand F."/>
            <person name="Pallen M.J."/>
        </authorList>
    </citation>
    <scope>NUCLEOTIDE SEQUENCE</scope>
    <source>
        <strain evidence="4">ChiGjej1B1-24693</strain>
    </source>
</reference>
<evidence type="ECO:0000313" key="5">
    <source>
        <dbReference type="Proteomes" id="UP000886842"/>
    </source>
</evidence>
<gene>
    <name evidence="4" type="ORF">IAA98_15965</name>
</gene>